<organism evidence="5">
    <name type="scientific">Edaphobacter paludis</name>
    <dbReference type="NCBI Taxonomy" id="3035702"/>
    <lineage>
        <taxon>Bacteria</taxon>
        <taxon>Pseudomonadati</taxon>
        <taxon>Acidobacteriota</taxon>
        <taxon>Terriglobia</taxon>
        <taxon>Terriglobales</taxon>
        <taxon>Acidobacteriaceae</taxon>
        <taxon>Edaphobacter</taxon>
    </lineage>
</organism>
<evidence type="ECO:0000259" key="3">
    <source>
        <dbReference type="Pfam" id="PF10079"/>
    </source>
</evidence>
<accession>A0AAU7CVG9</accession>
<name>A0AAU7CVG9_9BACT</name>
<feature type="domain" description="Bacillithiol biosynthesis BshC N-terminal Rossmann-like" evidence="3">
    <location>
        <begin position="56"/>
        <end position="377"/>
    </location>
</feature>
<dbReference type="RefSeq" id="WP_348266666.1">
    <property type="nucleotide sequence ID" value="NZ_CP121194.1"/>
</dbReference>
<dbReference type="NCBIfam" id="TIGR03998">
    <property type="entry name" value="thiol_BshC"/>
    <property type="match status" value="1"/>
</dbReference>
<evidence type="ECO:0000256" key="2">
    <source>
        <dbReference type="HAMAP-Rule" id="MF_01867"/>
    </source>
</evidence>
<dbReference type="EMBL" id="CP121194">
    <property type="protein sequence ID" value="XBH09156.1"/>
    <property type="molecule type" value="Genomic_DNA"/>
</dbReference>
<proteinExistence type="inferred from homology"/>
<dbReference type="InterPro" id="IPR055398">
    <property type="entry name" value="Rossmann-like_BshC"/>
</dbReference>
<evidence type="ECO:0000313" key="5">
    <source>
        <dbReference type="EMBL" id="XBH09156.1"/>
    </source>
</evidence>
<dbReference type="Pfam" id="PF10079">
    <property type="entry name" value="Rossmann-like_BshC"/>
    <property type="match status" value="1"/>
</dbReference>
<feature type="domain" description="Bacillithiol biosynthesis BshC C-terminal coiled-coil" evidence="4">
    <location>
        <begin position="379"/>
        <end position="536"/>
    </location>
</feature>
<evidence type="ECO:0000256" key="1">
    <source>
        <dbReference type="ARBA" id="ARBA00022598"/>
    </source>
</evidence>
<dbReference type="Pfam" id="PF24850">
    <property type="entry name" value="CC_BshC"/>
    <property type="match status" value="1"/>
</dbReference>
<dbReference type="KEGG" id="epl:P4G45_11760"/>
<dbReference type="EC" id="6.-.-.-" evidence="2"/>
<keyword evidence="1 2" id="KW-0436">Ligase</keyword>
<sequence>MSAECYPITILPHVSQLYRGYLGMGASPVDAAVRQWYGAEPFAGKWMRSERPAVDAGRLADALARQSVEFGASPAAMANIEKLRGGARAVVTGQQVGLFGGPLLTLLKAATAIARAKDATRVSGVEHVPVFWLATEDHDLAEVNQVSLLTKTTVETLRAGLKTKAAVEVGGIALGSEIDQVLEQAGELLEFAPVWETLKECYTAGQTLGGAFAGLMARLFAEQGLIVMDAASQEFHALGASTLRYAIEHAEELQAALIARSEELVKAGYHAQVLVAAGGSLLFLVDEATGERIALRRLPDGGWKAGGKIFSAAELIAILESAPERLSPNALLRPVFQDTILPTAAYIGGPSEIAYFAQSSVVYEAILGRVTPVLPRLTATVLEPSVAAVMEMHEVQLPDAMTTADELALRLGARAMPIEGKRKLAAAGNALDAALAAADDYMGGMDESLGRTVEVSSSKMRYQMNRLRRMAAAFELQKESSLKKHAAAITLNVFPDGHPQERLVAGVWFVARHGEGLVERLVEAAANLCPGHVVIRL</sequence>
<evidence type="ECO:0000259" key="4">
    <source>
        <dbReference type="Pfam" id="PF24850"/>
    </source>
</evidence>
<gene>
    <name evidence="2 5" type="primary">bshC</name>
    <name evidence="5" type="ORF">P4G45_11760</name>
</gene>
<dbReference type="GO" id="GO:0016874">
    <property type="term" value="F:ligase activity"/>
    <property type="evidence" value="ECO:0007669"/>
    <property type="project" value="UniProtKB-UniRule"/>
</dbReference>
<dbReference type="AlphaFoldDB" id="A0AAU7CVG9"/>
<reference evidence="5" key="1">
    <citation type="submission" date="2023-03" db="EMBL/GenBank/DDBJ databases">
        <title>Edaphobacter sp.</title>
        <authorList>
            <person name="Huber K.J."/>
            <person name="Papendorf J."/>
            <person name="Pilke C."/>
            <person name="Bunk B."/>
            <person name="Sproeer C."/>
            <person name="Pester M."/>
        </authorList>
    </citation>
    <scope>NUCLEOTIDE SEQUENCE</scope>
    <source>
        <strain evidence="5">DSM 109919</strain>
    </source>
</reference>
<protein>
    <recommendedName>
        <fullName evidence="2">Putative cysteine ligase BshC</fullName>
        <ecNumber evidence="2">6.-.-.-</ecNumber>
    </recommendedName>
</protein>
<dbReference type="HAMAP" id="MF_01867">
    <property type="entry name" value="BshC"/>
    <property type="match status" value="1"/>
</dbReference>
<dbReference type="InterPro" id="IPR011199">
    <property type="entry name" value="Bacillithiol_biosynth_BshC"/>
</dbReference>
<dbReference type="PIRSF" id="PIRSF012535">
    <property type="entry name" value="UCP012535"/>
    <property type="match status" value="1"/>
</dbReference>
<comment type="similarity">
    <text evidence="2">Belongs to the BshC family.</text>
</comment>
<dbReference type="InterPro" id="IPR055399">
    <property type="entry name" value="CC_BshC"/>
</dbReference>